<evidence type="ECO:0000256" key="5">
    <source>
        <dbReference type="ARBA" id="ARBA00022676"/>
    </source>
</evidence>
<accession>A9UV05</accession>
<reference evidence="17 18" key="1">
    <citation type="journal article" date="2008" name="Nature">
        <title>The genome of the choanoflagellate Monosiga brevicollis and the origin of metazoans.</title>
        <authorList>
            <consortium name="JGI Sequencing"/>
            <person name="King N."/>
            <person name="Westbrook M.J."/>
            <person name="Young S.L."/>
            <person name="Kuo A."/>
            <person name="Abedin M."/>
            <person name="Chapman J."/>
            <person name="Fairclough S."/>
            <person name="Hellsten U."/>
            <person name="Isogai Y."/>
            <person name="Letunic I."/>
            <person name="Marr M."/>
            <person name="Pincus D."/>
            <person name="Putnam N."/>
            <person name="Rokas A."/>
            <person name="Wright K.J."/>
            <person name="Zuzow R."/>
            <person name="Dirks W."/>
            <person name="Good M."/>
            <person name="Goodstein D."/>
            <person name="Lemons D."/>
            <person name="Li W."/>
            <person name="Lyons J.B."/>
            <person name="Morris A."/>
            <person name="Nichols S."/>
            <person name="Richter D.J."/>
            <person name="Salamov A."/>
            <person name="Bork P."/>
            <person name="Lim W.A."/>
            <person name="Manning G."/>
            <person name="Miller W.T."/>
            <person name="McGinnis W."/>
            <person name="Shapiro H."/>
            <person name="Tjian R."/>
            <person name="Grigoriev I.V."/>
            <person name="Rokhsar D."/>
        </authorList>
    </citation>
    <scope>NUCLEOTIDE SEQUENCE [LARGE SCALE GENOMIC DNA]</scope>
    <source>
        <strain evidence="18">MX1 / ATCC 50154</strain>
    </source>
</reference>
<dbReference type="AlphaFoldDB" id="A9UV05"/>
<keyword evidence="8" id="KW-0677">Repeat</keyword>
<dbReference type="Proteomes" id="UP000001357">
    <property type="component" value="Unassembled WGS sequence"/>
</dbReference>
<feature type="non-terminal residue" evidence="17">
    <location>
        <position position="669"/>
    </location>
</feature>
<sequence>LRLDMTLIFVLAFTVITRLWALHAPSQAVWDEVHFGRFAGEYIRGRFFFDLHPPLGKLIFAAVAWLGGQKTAFTMSKIGDAYDGSTVPYLLMRLVSASCGIAIVLVIYLLLRGLGCSRWTCNLGAWLIAVDNASCILSRLIILDAQLVLACLITITACVWMTRFPRFSRSWLLCLLLSGLGLGITTSIKLVGLGAVGIVGLITLHDLGQRLQEVLHKPTRATVQRWLADFALRSICLVALPLAIYVGTFALHLALLPRSGTGDAFFSKPFQASLDGNIHNLPLDGPPQLANGSVVSLRSLHGSSAWLHSHAHRYPVYPNGTDGLVSSHQQQVTAFSFTNDYNSLWRLELVRQGEFSLAAKPLISTPSDLPQLLYHGDLIRLVHVATGLPLHTHDVAAPLTPTLQEVSCFAPGDHRVPPGQVGHQPKMDIWRIDVTDTTEPEVLALRSALRFVHANTSAALLISGQNLPSWGFFQLEVAATRDINQVSTLAWTWVADHHVHDQLPKASKEHVPEISFWGKLVELHQVMYEAQSRLSKQAHAYSSPPLIWPLVFQGISFWQHPENNQQIYLLGNPLVWWLLSVGHATQCVPTLALVVDLESRREFRARILFTHTAFFRRLAWGVGVLGAGWLILYLPFVLMERQLFLHSYWPALCLRQVLGPRKKANTHTH</sequence>
<keyword evidence="5" id="KW-0328">Glycosyltransferase</keyword>
<dbReference type="UniPathway" id="UPA00378"/>
<feature type="transmembrane region" description="Helical" evidence="14">
    <location>
        <begin position="147"/>
        <end position="164"/>
    </location>
</feature>
<evidence type="ECO:0000256" key="7">
    <source>
        <dbReference type="ARBA" id="ARBA00022692"/>
    </source>
</evidence>
<dbReference type="GO" id="GO:0035269">
    <property type="term" value="P:protein O-linked glycosylation via mannose"/>
    <property type="evidence" value="ECO:0000318"/>
    <property type="project" value="GO_Central"/>
</dbReference>
<keyword evidence="7 14" id="KW-0812">Transmembrane</keyword>
<comment type="similarity">
    <text evidence="3">Belongs to the glycosyltransferase 39 family.</text>
</comment>
<comment type="pathway">
    <text evidence="2">Protein modification; protein glycosylation.</text>
</comment>
<feature type="transmembrane region" description="Helical" evidence="14">
    <location>
        <begin position="618"/>
        <end position="638"/>
    </location>
</feature>
<evidence type="ECO:0000313" key="18">
    <source>
        <dbReference type="Proteomes" id="UP000001357"/>
    </source>
</evidence>
<proteinExistence type="inferred from homology"/>
<dbReference type="InterPro" id="IPR016093">
    <property type="entry name" value="MIR_motif"/>
</dbReference>
<evidence type="ECO:0000256" key="2">
    <source>
        <dbReference type="ARBA" id="ARBA00004922"/>
    </source>
</evidence>
<dbReference type="PROSITE" id="PS50919">
    <property type="entry name" value="MIR"/>
    <property type="match status" value="2"/>
</dbReference>
<dbReference type="EMBL" id="CH991546">
    <property type="protein sequence ID" value="EDQ91003.1"/>
    <property type="molecule type" value="Genomic_DNA"/>
</dbReference>
<gene>
    <name evidence="17" type="ORF">MONBRDRAFT_262</name>
</gene>
<dbReference type="PANTHER" id="PTHR10050:SF51">
    <property type="entry name" value="PROTEIN O-MANNOSYL-TRANSFERASE 1"/>
    <property type="match status" value="1"/>
</dbReference>
<evidence type="ECO:0000256" key="8">
    <source>
        <dbReference type="ARBA" id="ARBA00022737"/>
    </source>
</evidence>
<keyword evidence="10 14" id="KW-1133">Transmembrane helix</keyword>
<dbReference type="InterPro" id="IPR003342">
    <property type="entry name" value="ArnT-like_N"/>
</dbReference>
<feature type="domain" description="MIR" evidence="16">
    <location>
        <begin position="286"/>
        <end position="350"/>
    </location>
</feature>
<evidence type="ECO:0000256" key="11">
    <source>
        <dbReference type="ARBA" id="ARBA00023136"/>
    </source>
</evidence>
<organism evidence="17 18">
    <name type="scientific">Monosiga brevicollis</name>
    <name type="common">Choanoflagellate</name>
    <dbReference type="NCBI Taxonomy" id="81824"/>
    <lineage>
        <taxon>Eukaryota</taxon>
        <taxon>Choanoflagellata</taxon>
        <taxon>Craspedida</taxon>
        <taxon>Salpingoecidae</taxon>
        <taxon>Monosiga</taxon>
    </lineage>
</organism>
<evidence type="ECO:0000313" key="17">
    <source>
        <dbReference type="EMBL" id="EDQ91003.1"/>
    </source>
</evidence>
<name>A9UV05_MONBE</name>
<comment type="catalytic activity">
    <reaction evidence="12">
        <text>a di-trans,poly-cis-dolichyl beta-D-mannosyl phosphate + L-threonyl-[protein] = 3-O-(alpha-D-mannosyl)-L-threonyl-[protein] + a di-trans,poly-cis-dolichyl phosphate + H(+)</text>
        <dbReference type="Rhea" id="RHEA:53396"/>
        <dbReference type="Rhea" id="RHEA-COMP:11060"/>
        <dbReference type="Rhea" id="RHEA-COMP:13547"/>
        <dbReference type="Rhea" id="RHEA-COMP:19498"/>
        <dbReference type="Rhea" id="RHEA-COMP:19501"/>
        <dbReference type="ChEBI" id="CHEBI:15378"/>
        <dbReference type="ChEBI" id="CHEBI:30013"/>
        <dbReference type="ChEBI" id="CHEBI:57683"/>
        <dbReference type="ChEBI" id="CHEBI:58211"/>
        <dbReference type="ChEBI" id="CHEBI:137323"/>
        <dbReference type="EC" id="2.4.1.109"/>
    </reaction>
</comment>
<feature type="chain" id="PRO_5002744447" description="dolichyl-phosphate-mannose--protein mannosyltransferase" evidence="15">
    <location>
        <begin position="22"/>
        <end position="669"/>
    </location>
</feature>
<dbReference type="InterPro" id="IPR036300">
    <property type="entry name" value="MIR_dom_sf"/>
</dbReference>
<comment type="catalytic activity">
    <reaction evidence="13">
        <text>a di-trans,poly-cis-dolichyl beta-D-mannosyl phosphate + L-seryl-[protein] = 3-O-(alpha-D-mannosyl)-L-seryl-[protein] + a di-trans,poly-cis-dolichyl phosphate + H(+)</text>
        <dbReference type="Rhea" id="RHEA:17377"/>
        <dbReference type="Rhea" id="RHEA-COMP:9863"/>
        <dbReference type="Rhea" id="RHEA-COMP:13546"/>
        <dbReference type="Rhea" id="RHEA-COMP:19498"/>
        <dbReference type="Rhea" id="RHEA-COMP:19501"/>
        <dbReference type="ChEBI" id="CHEBI:15378"/>
        <dbReference type="ChEBI" id="CHEBI:29999"/>
        <dbReference type="ChEBI" id="CHEBI:57683"/>
        <dbReference type="ChEBI" id="CHEBI:58211"/>
        <dbReference type="ChEBI" id="CHEBI:137321"/>
        <dbReference type="EC" id="2.4.1.109"/>
    </reaction>
</comment>
<evidence type="ECO:0000256" key="10">
    <source>
        <dbReference type="ARBA" id="ARBA00022989"/>
    </source>
</evidence>
<dbReference type="InterPro" id="IPR027005">
    <property type="entry name" value="PMT-like"/>
</dbReference>
<evidence type="ECO:0000256" key="13">
    <source>
        <dbReference type="ARBA" id="ARBA00045102"/>
    </source>
</evidence>
<evidence type="ECO:0000256" key="9">
    <source>
        <dbReference type="ARBA" id="ARBA00022824"/>
    </source>
</evidence>
<feature type="transmembrane region" description="Helical" evidence="14">
    <location>
        <begin position="90"/>
        <end position="111"/>
    </location>
</feature>
<dbReference type="GO" id="GO:0004169">
    <property type="term" value="F:dolichyl-phosphate-mannose-protein mannosyltransferase activity"/>
    <property type="evidence" value="ECO:0000318"/>
    <property type="project" value="GO_Central"/>
</dbReference>
<feature type="domain" description="MIR" evidence="16">
    <location>
        <begin position="370"/>
        <end position="435"/>
    </location>
</feature>
<dbReference type="STRING" id="81824.A9UV05"/>
<feature type="transmembrane region" description="Helical" evidence="14">
    <location>
        <begin position="574"/>
        <end position="597"/>
    </location>
</feature>
<dbReference type="InterPro" id="IPR032421">
    <property type="entry name" value="PMT_4TMC"/>
</dbReference>
<keyword evidence="18" id="KW-1185">Reference proteome</keyword>
<dbReference type="InParanoid" id="A9UV05"/>
<dbReference type="CDD" id="cd23281">
    <property type="entry name" value="beta-trefoil_MIR_POMT1"/>
    <property type="match status" value="1"/>
</dbReference>
<dbReference type="GeneID" id="5889478"/>
<dbReference type="OMA" id="NCHLNAP"/>
<evidence type="ECO:0000256" key="6">
    <source>
        <dbReference type="ARBA" id="ARBA00022679"/>
    </source>
</evidence>
<dbReference type="eggNOG" id="KOG3359">
    <property type="taxonomic scope" value="Eukaryota"/>
</dbReference>
<comment type="subcellular location">
    <subcellularLocation>
        <location evidence="1">Endoplasmic reticulum membrane</location>
        <topology evidence="1">Multi-pass membrane protein</topology>
    </subcellularLocation>
</comment>
<dbReference type="KEGG" id="mbr:MONBRDRAFT_262"/>
<feature type="transmembrane region" description="Helical" evidence="14">
    <location>
        <begin position="171"/>
        <end position="204"/>
    </location>
</feature>
<dbReference type="GO" id="GO:0005789">
    <property type="term" value="C:endoplasmic reticulum membrane"/>
    <property type="evidence" value="ECO:0007669"/>
    <property type="project" value="UniProtKB-SubCell"/>
</dbReference>
<evidence type="ECO:0000256" key="15">
    <source>
        <dbReference type="SAM" id="SignalP"/>
    </source>
</evidence>
<evidence type="ECO:0000256" key="1">
    <source>
        <dbReference type="ARBA" id="ARBA00004477"/>
    </source>
</evidence>
<evidence type="ECO:0000256" key="12">
    <source>
        <dbReference type="ARBA" id="ARBA00045085"/>
    </source>
</evidence>
<feature type="transmembrane region" description="Helical" evidence="14">
    <location>
        <begin position="230"/>
        <end position="256"/>
    </location>
</feature>
<dbReference type="Pfam" id="PF02815">
    <property type="entry name" value="MIR"/>
    <property type="match status" value="1"/>
</dbReference>
<dbReference type="SUPFAM" id="SSF82109">
    <property type="entry name" value="MIR domain"/>
    <property type="match status" value="1"/>
</dbReference>
<keyword evidence="9" id="KW-0256">Endoplasmic reticulum</keyword>
<keyword evidence="11 14" id="KW-0472">Membrane</keyword>
<evidence type="ECO:0000256" key="4">
    <source>
        <dbReference type="ARBA" id="ARBA00012839"/>
    </source>
</evidence>
<evidence type="ECO:0000256" key="3">
    <source>
        <dbReference type="ARBA" id="ARBA00007222"/>
    </source>
</evidence>
<evidence type="ECO:0000256" key="14">
    <source>
        <dbReference type="SAM" id="Phobius"/>
    </source>
</evidence>
<dbReference type="PANTHER" id="PTHR10050">
    <property type="entry name" value="DOLICHYL-PHOSPHATE-MANNOSE--PROTEIN MANNOSYLTRANSFERASE"/>
    <property type="match status" value="1"/>
</dbReference>
<dbReference type="RefSeq" id="XP_001744300.1">
    <property type="nucleotide sequence ID" value="XM_001744248.1"/>
</dbReference>
<dbReference type="Pfam" id="PF02366">
    <property type="entry name" value="PMT"/>
    <property type="match status" value="1"/>
</dbReference>
<dbReference type="GO" id="GO:0005783">
    <property type="term" value="C:endoplasmic reticulum"/>
    <property type="evidence" value="ECO:0000318"/>
    <property type="project" value="GO_Central"/>
</dbReference>
<feature type="non-terminal residue" evidence="17">
    <location>
        <position position="1"/>
    </location>
</feature>
<dbReference type="Gene3D" id="2.80.10.50">
    <property type="match status" value="1"/>
</dbReference>
<dbReference type="EC" id="2.4.1.109" evidence="4"/>
<protein>
    <recommendedName>
        <fullName evidence="4">dolichyl-phosphate-mannose--protein mannosyltransferase</fullName>
        <ecNumber evidence="4">2.4.1.109</ecNumber>
    </recommendedName>
</protein>
<feature type="signal peptide" evidence="15">
    <location>
        <begin position="1"/>
        <end position="21"/>
    </location>
</feature>
<dbReference type="Pfam" id="PF16192">
    <property type="entry name" value="PMT_4TMC"/>
    <property type="match status" value="1"/>
</dbReference>
<keyword evidence="15" id="KW-0732">Signal</keyword>
<evidence type="ECO:0000259" key="16">
    <source>
        <dbReference type="PROSITE" id="PS50919"/>
    </source>
</evidence>
<keyword evidence="6" id="KW-0808">Transferase</keyword>
<dbReference type="SMART" id="SM00472">
    <property type="entry name" value="MIR"/>
    <property type="match status" value="3"/>
</dbReference>